<feature type="domain" description="Dyp-type peroxidase N-terminal" evidence="10">
    <location>
        <begin position="56"/>
        <end position="199"/>
    </location>
</feature>
<evidence type="ECO:0000256" key="3">
    <source>
        <dbReference type="ARBA" id="ARBA00022617"/>
    </source>
</evidence>
<dbReference type="InterPro" id="IPR011008">
    <property type="entry name" value="Dimeric_a/b-barrel"/>
</dbReference>
<dbReference type="EMBL" id="SUMD01000013">
    <property type="protein sequence ID" value="TJZ74404.1"/>
    <property type="molecule type" value="Genomic_DNA"/>
</dbReference>
<evidence type="ECO:0000313" key="12">
    <source>
        <dbReference type="EMBL" id="TJZ74404.1"/>
    </source>
</evidence>
<gene>
    <name evidence="12" type="ORF">FCG67_22330</name>
</gene>
<comment type="cofactor">
    <cofactor evidence="1">
        <name>heme b</name>
        <dbReference type="ChEBI" id="CHEBI:60344"/>
    </cofactor>
</comment>
<keyword evidence="6" id="KW-0560">Oxidoreductase</keyword>
<keyword evidence="3" id="KW-0349">Heme</keyword>
<evidence type="ECO:0000256" key="2">
    <source>
        <dbReference type="ARBA" id="ARBA00022559"/>
    </source>
</evidence>
<comment type="caution">
    <text evidence="12">The sequence shown here is derived from an EMBL/GenBank/DDBJ whole genome shotgun (WGS) entry which is preliminary data.</text>
</comment>
<keyword evidence="4" id="KW-0479">Metal-binding</keyword>
<dbReference type="NCBIfam" id="TIGR01413">
    <property type="entry name" value="Dyp_perox_fam"/>
    <property type="match status" value="1"/>
</dbReference>
<evidence type="ECO:0000259" key="11">
    <source>
        <dbReference type="Pfam" id="PF20628"/>
    </source>
</evidence>
<organism evidence="12 13">
    <name type="scientific">Rhodococcus oryzae</name>
    <dbReference type="NCBI Taxonomy" id="2571143"/>
    <lineage>
        <taxon>Bacteria</taxon>
        <taxon>Bacillati</taxon>
        <taxon>Actinomycetota</taxon>
        <taxon>Actinomycetes</taxon>
        <taxon>Mycobacteriales</taxon>
        <taxon>Nocardiaceae</taxon>
        <taxon>Rhodococcus</taxon>
    </lineage>
</organism>
<keyword evidence="7" id="KW-0408">Iron</keyword>
<dbReference type="Pfam" id="PF20628">
    <property type="entry name" value="Dyp_perox_C"/>
    <property type="match status" value="1"/>
</dbReference>
<dbReference type="SUPFAM" id="SSF54909">
    <property type="entry name" value="Dimeric alpha+beta barrel"/>
    <property type="match status" value="1"/>
</dbReference>
<dbReference type="PROSITE" id="PS51318">
    <property type="entry name" value="TAT"/>
    <property type="match status" value="1"/>
</dbReference>
<reference evidence="12 13" key="1">
    <citation type="submission" date="2019-04" db="EMBL/GenBank/DDBJ databases">
        <title>Rhodococcus oryzae sp. nov., a novel actinomycete isolated from rhizosphere soil of rice (Oryza sativa L.).</title>
        <authorList>
            <person name="Li C."/>
        </authorList>
    </citation>
    <scope>NUCLEOTIDE SEQUENCE [LARGE SCALE GENOMIC DNA]</scope>
    <source>
        <strain evidence="12 13">NEAU-CX67</strain>
    </source>
</reference>
<dbReference type="RefSeq" id="WP_136911806.1">
    <property type="nucleotide sequence ID" value="NZ_SUMD01000013.1"/>
</dbReference>
<keyword evidence="12" id="KW-0067">ATP-binding</keyword>
<evidence type="ECO:0000256" key="5">
    <source>
        <dbReference type="ARBA" id="ARBA00022729"/>
    </source>
</evidence>
<dbReference type="Proteomes" id="UP000305109">
    <property type="component" value="Unassembled WGS sequence"/>
</dbReference>
<proteinExistence type="inferred from homology"/>
<dbReference type="PROSITE" id="PS51404">
    <property type="entry name" value="DYP_PEROXIDASE"/>
    <property type="match status" value="1"/>
</dbReference>
<dbReference type="InterPro" id="IPR006314">
    <property type="entry name" value="Dyp_peroxidase"/>
</dbReference>
<comment type="similarity">
    <text evidence="8">Belongs to the DyP-type peroxidase family.</text>
</comment>
<name>A0ABY2REM8_9NOCA</name>
<dbReference type="InterPro" id="IPR006311">
    <property type="entry name" value="TAT_signal"/>
</dbReference>
<dbReference type="InterPro" id="IPR048327">
    <property type="entry name" value="Dyp_perox_N"/>
</dbReference>
<keyword evidence="2 12" id="KW-0575">Peroxidase</keyword>
<accession>A0ABY2REM8</accession>
<dbReference type="PANTHER" id="PTHR30521:SF4">
    <property type="entry name" value="DEFERROCHELATASE"/>
    <property type="match status" value="1"/>
</dbReference>
<keyword evidence="13" id="KW-1185">Reference proteome</keyword>
<keyword evidence="12" id="KW-0547">Nucleotide-binding</keyword>
<dbReference type="GO" id="GO:0004601">
    <property type="term" value="F:peroxidase activity"/>
    <property type="evidence" value="ECO:0007669"/>
    <property type="project" value="UniProtKB-KW"/>
</dbReference>
<feature type="compositionally biased region" description="Basic and acidic residues" evidence="9">
    <location>
        <begin position="269"/>
        <end position="280"/>
    </location>
</feature>
<sequence>MAELSRRRLLSAGAVVLGGTGLAWGAREVTLDQAPQAAGPPVPTVSEVEPFYGTHQAGIATAPQAHSTFVALDLRPEVDRAALIRLLKVWTEDAARLTEGRAALADTEPDLATEPTRLTVTVGFGPGVFRLANAEHLRPAWLRPLPPFSVDRLEDRWSGGDLLLQVGAEDPVTVAHALRVLLKGSAGVGSVRWTQRGFRRARGTQAPGTTMRNLFGQVDGTVNPSPGTADFADLVWDTGSGQAWMAGGTSVVIRRTHLDLDEWDKVDRPGREQSVGRRLSDGAPLTGDSEHDEPDFAAVGASGFPVIPEFSHIARARSADPRQRIHRRGYNYDEAPAGGQISDSGLIFVCYQADVDAQFVPIQQRLSELDMLNQWTTPIGSAVFAIPPGCAKGGYIGQQLFGS</sequence>
<keyword evidence="5" id="KW-0732">Signal</keyword>
<feature type="region of interest" description="Disordered" evidence="9">
    <location>
        <begin position="269"/>
        <end position="294"/>
    </location>
</feature>
<evidence type="ECO:0000256" key="6">
    <source>
        <dbReference type="ARBA" id="ARBA00023002"/>
    </source>
</evidence>
<dbReference type="Pfam" id="PF04261">
    <property type="entry name" value="Dyp_perox_N"/>
    <property type="match status" value="1"/>
</dbReference>
<evidence type="ECO:0000313" key="13">
    <source>
        <dbReference type="Proteomes" id="UP000305109"/>
    </source>
</evidence>
<evidence type="ECO:0000256" key="9">
    <source>
        <dbReference type="SAM" id="MobiDB-lite"/>
    </source>
</evidence>
<evidence type="ECO:0000256" key="4">
    <source>
        <dbReference type="ARBA" id="ARBA00022723"/>
    </source>
</evidence>
<dbReference type="GO" id="GO:0005524">
    <property type="term" value="F:ATP binding"/>
    <property type="evidence" value="ECO:0007669"/>
    <property type="project" value="UniProtKB-KW"/>
</dbReference>
<evidence type="ECO:0000256" key="7">
    <source>
        <dbReference type="ARBA" id="ARBA00023004"/>
    </source>
</evidence>
<dbReference type="InterPro" id="IPR048328">
    <property type="entry name" value="Dyp_perox_C"/>
</dbReference>
<feature type="domain" description="Dyp-type peroxidase C-terminal" evidence="11">
    <location>
        <begin position="211"/>
        <end position="390"/>
    </location>
</feature>
<evidence type="ECO:0000256" key="1">
    <source>
        <dbReference type="ARBA" id="ARBA00001970"/>
    </source>
</evidence>
<evidence type="ECO:0000256" key="8">
    <source>
        <dbReference type="ARBA" id="ARBA00025737"/>
    </source>
</evidence>
<dbReference type="PANTHER" id="PTHR30521">
    <property type="entry name" value="DEFERROCHELATASE/PEROXIDASE"/>
    <property type="match status" value="1"/>
</dbReference>
<protein>
    <submittedName>
        <fullName evidence="12">Dyp-type peroxidase</fullName>
    </submittedName>
</protein>
<evidence type="ECO:0000259" key="10">
    <source>
        <dbReference type="Pfam" id="PF04261"/>
    </source>
</evidence>